<dbReference type="Pfam" id="PF01119">
    <property type="entry name" value="DNA_mis_repair"/>
    <property type="match status" value="1"/>
</dbReference>
<dbReference type="InterPro" id="IPR020568">
    <property type="entry name" value="Ribosomal_Su5_D2-typ_SF"/>
</dbReference>
<dbReference type="GO" id="GO:0016887">
    <property type="term" value="F:ATP hydrolysis activity"/>
    <property type="evidence" value="ECO:0007669"/>
    <property type="project" value="InterPro"/>
</dbReference>
<proteinExistence type="inferred from homology"/>
<gene>
    <name evidence="6" type="ORF">LANO_0H08284G</name>
</gene>
<keyword evidence="2" id="KW-0227">DNA damage</keyword>
<dbReference type="Gene3D" id="3.30.565.10">
    <property type="entry name" value="Histidine kinase-like ATPase, C-terminal domain"/>
    <property type="match status" value="1"/>
</dbReference>
<dbReference type="InterPro" id="IPR038973">
    <property type="entry name" value="MutL/Mlh/Pms-like"/>
</dbReference>
<dbReference type="SUPFAM" id="SSF55874">
    <property type="entry name" value="ATPase domain of HSP90 chaperone/DNA topoisomerase II/histidine kinase"/>
    <property type="match status" value="1"/>
</dbReference>
<organism evidence="6 7">
    <name type="scientific">Lachancea nothofagi CBS 11611</name>
    <dbReference type="NCBI Taxonomy" id="1266666"/>
    <lineage>
        <taxon>Eukaryota</taxon>
        <taxon>Fungi</taxon>
        <taxon>Dikarya</taxon>
        <taxon>Ascomycota</taxon>
        <taxon>Saccharomycotina</taxon>
        <taxon>Saccharomycetes</taxon>
        <taxon>Saccharomycetales</taxon>
        <taxon>Saccharomycetaceae</taxon>
        <taxon>Lachancea</taxon>
    </lineage>
</organism>
<dbReference type="InterPro" id="IPR013507">
    <property type="entry name" value="DNA_mismatch_S5_2-like"/>
</dbReference>
<dbReference type="PANTHER" id="PTHR10073:SF52">
    <property type="entry name" value="MISMATCH REPAIR ENDONUCLEASE PMS2"/>
    <property type="match status" value="1"/>
</dbReference>
<dbReference type="GO" id="GO:0006298">
    <property type="term" value="P:mismatch repair"/>
    <property type="evidence" value="ECO:0007669"/>
    <property type="project" value="InterPro"/>
</dbReference>
<dbReference type="SUPFAM" id="SSF54211">
    <property type="entry name" value="Ribosomal protein S5 domain 2-like"/>
    <property type="match status" value="1"/>
</dbReference>
<feature type="region of interest" description="Disordered" evidence="3">
    <location>
        <begin position="540"/>
        <end position="608"/>
    </location>
</feature>
<dbReference type="SUPFAM" id="SSF118116">
    <property type="entry name" value="DNA mismatch repair protein MutL"/>
    <property type="match status" value="1"/>
</dbReference>
<dbReference type="Pfam" id="PF08676">
    <property type="entry name" value="MutL_C"/>
    <property type="match status" value="1"/>
</dbReference>
<dbReference type="PROSITE" id="PS00058">
    <property type="entry name" value="DNA_MISMATCH_REPAIR_1"/>
    <property type="match status" value="1"/>
</dbReference>
<dbReference type="Gene3D" id="3.30.230.10">
    <property type="match status" value="1"/>
</dbReference>
<feature type="compositionally biased region" description="Basic and acidic residues" evidence="3">
    <location>
        <begin position="592"/>
        <end position="607"/>
    </location>
</feature>
<dbReference type="Pfam" id="PF13589">
    <property type="entry name" value="HATPase_c_3"/>
    <property type="match status" value="1"/>
</dbReference>
<dbReference type="InterPro" id="IPR042120">
    <property type="entry name" value="MutL_C_dimsub"/>
</dbReference>
<evidence type="ECO:0000256" key="3">
    <source>
        <dbReference type="SAM" id="MobiDB-lite"/>
    </source>
</evidence>
<dbReference type="SMART" id="SM00853">
    <property type="entry name" value="MutL_C"/>
    <property type="match status" value="1"/>
</dbReference>
<dbReference type="InterPro" id="IPR037198">
    <property type="entry name" value="MutL_C_sf"/>
</dbReference>
<feature type="domain" description="DNA mismatch repair protein S5" evidence="5">
    <location>
        <begin position="216"/>
        <end position="357"/>
    </location>
</feature>
<evidence type="ECO:0000259" key="4">
    <source>
        <dbReference type="SMART" id="SM00853"/>
    </source>
</evidence>
<protein>
    <submittedName>
        <fullName evidence="6">LANO_0H08284g1_1</fullName>
    </submittedName>
</protein>
<dbReference type="OrthoDB" id="10263226at2759"/>
<dbReference type="Proteomes" id="UP000189911">
    <property type="component" value="Chromosome H"/>
</dbReference>
<dbReference type="Gene3D" id="3.30.1540.20">
    <property type="entry name" value="MutL, C-terminal domain, dimerisation subdomain"/>
    <property type="match status" value="1"/>
</dbReference>
<dbReference type="InterPro" id="IPR014762">
    <property type="entry name" value="DNA_mismatch_repair_CS"/>
</dbReference>
<dbReference type="GO" id="GO:0061982">
    <property type="term" value="P:meiosis I cell cycle process"/>
    <property type="evidence" value="ECO:0007669"/>
    <property type="project" value="UniProtKB-ARBA"/>
</dbReference>
<evidence type="ECO:0000256" key="1">
    <source>
        <dbReference type="ARBA" id="ARBA00006082"/>
    </source>
</evidence>
<sequence length="903" mass="101746">MSTKIAAINDADVHRITSGQVIVDLTSAVKELLDNSIDSKADQFECVFKNYGMESLECSDNGSGVPENSYGSLALKHHTSKISSFEDVSQVRTLGFRGEALSSLATIANLVVITTTNPPKAARLEFNFKGELTKNTVTSRNKGTTVQVSQLFNNLPVRKKEFTRNHKRQFNKCIALLQQYTIIQDRMKISVWHITNNGRRTLVLSSTKDQGIPKRIIGVFGSAAMQGLSDIKLRLEINSNKSWASQVFEGEFKNPSEYIVEVSGYISKNSFGCGRNTKDRQFIFINRRPVLYPSLVKCSNEVYRSHNNVQFPVFFLNFEVAPEFLDINVTPDKRTVILHAENAVIDAFRDALADYYSDQEMVIPLSSSIRVKTDQQEPDFKRAKIEPMSQELDFQFQKDESGEPETPAEVVEETGPAEFVTDSTTDCVGIEEREPNIFVQDSEPSGEESGSDMPEIITVRTSESNPTAIGKLPPRGINSKQSKEMAHIPTQQKLDLFINPAQKKYPDLYVNDFDSVEEPLTLQIGDERIEEKARITRDNHLLFPEQTGKTSSHGSCNCSSAGDEGLSDDDLSEGVSGGTLRGQDPSSNTQKLADHQRSFNGQEHEKLPPIVELDADAPLLARAPSPRSSPKDCTHLLESDILCTTLQLSSDAIRQAFSDVSQVVERQSSRNHKNHIQKNEQLENFEEGERYLTLTVSKADFKKMEIVGQFNLGFILVTRRQGKKFDLFIVDQHASDEKFNFEMLQRTTVLKSQRLIAPQIVEMSVMDELIAMENLHVFEKNGFKLEVDENQPQGCRVKLVSLPVSKKTVFDMNDLHELIHFVKESDGLNKDALRCSKVRAMLAMRACRSSIMVGKPLVKKSMVRVIRNLSELDKPWNCPHGRPTMRHLMELRDWNVFDDDYVL</sequence>
<dbReference type="EMBL" id="LT598447">
    <property type="protein sequence ID" value="SCV05474.1"/>
    <property type="molecule type" value="Genomic_DNA"/>
</dbReference>
<dbReference type="SMART" id="SM01340">
    <property type="entry name" value="DNA_mis_repair"/>
    <property type="match status" value="1"/>
</dbReference>
<dbReference type="InterPro" id="IPR036890">
    <property type="entry name" value="HATPase_C_sf"/>
</dbReference>
<dbReference type="GO" id="GO:0032389">
    <property type="term" value="C:MutLalpha complex"/>
    <property type="evidence" value="ECO:0007669"/>
    <property type="project" value="TreeGrafter"/>
</dbReference>
<dbReference type="FunFam" id="3.30.1370.100:FF:000001">
    <property type="entry name" value="Mismatch repair endonuclease pms1, putative"/>
    <property type="match status" value="1"/>
</dbReference>
<feature type="domain" description="MutL C-terminal dimerisation" evidence="4">
    <location>
        <begin position="706"/>
        <end position="857"/>
    </location>
</feature>
<dbReference type="CDD" id="cd03484">
    <property type="entry name" value="MutL_Trans_hPMS_2_like"/>
    <property type="match status" value="1"/>
</dbReference>
<dbReference type="GO" id="GO:0140664">
    <property type="term" value="F:ATP-dependent DNA damage sensor activity"/>
    <property type="evidence" value="ECO:0007669"/>
    <property type="project" value="InterPro"/>
</dbReference>
<name>A0A1G4KLY1_9SACH</name>
<dbReference type="GO" id="GO:0005524">
    <property type="term" value="F:ATP binding"/>
    <property type="evidence" value="ECO:0007669"/>
    <property type="project" value="InterPro"/>
</dbReference>
<dbReference type="PANTHER" id="PTHR10073">
    <property type="entry name" value="DNA MISMATCH REPAIR PROTEIN MLH, PMS, MUTL"/>
    <property type="match status" value="1"/>
</dbReference>
<evidence type="ECO:0000256" key="2">
    <source>
        <dbReference type="ARBA" id="ARBA00022763"/>
    </source>
</evidence>
<dbReference type="AlphaFoldDB" id="A0A1G4KLY1"/>
<dbReference type="CDD" id="cd16926">
    <property type="entry name" value="HATPase_MutL-MLH-PMS-like"/>
    <property type="match status" value="1"/>
</dbReference>
<dbReference type="InterPro" id="IPR002099">
    <property type="entry name" value="MutL/Mlh/PMS"/>
</dbReference>
<dbReference type="NCBIfam" id="TIGR00585">
    <property type="entry name" value="mutl"/>
    <property type="match status" value="1"/>
</dbReference>
<comment type="similarity">
    <text evidence="1">Belongs to the DNA mismatch repair MutL/HexB family.</text>
</comment>
<keyword evidence="7" id="KW-1185">Reference proteome</keyword>
<reference evidence="7" key="1">
    <citation type="submission" date="2016-03" db="EMBL/GenBank/DDBJ databases">
        <authorList>
            <person name="Devillers Hugo."/>
        </authorList>
    </citation>
    <scope>NUCLEOTIDE SEQUENCE [LARGE SCALE GENOMIC DNA]</scope>
</reference>
<evidence type="ECO:0000313" key="7">
    <source>
        <dbReference type="Proteomes" id="UP000189911"/>
    </source>
</evidence>
<dbReference type="Gene3D" id="3.30.1370.100">
    <property type="entry name" value="MutL, C-terminal domain, regulatory subdomain"/>
    <property type="match status" value="1"/>
</dbReference>
<dbReference type="InterPro" id="IPR014721">
    <property type="entry name" value="Ribsml_uS5_D2-typ_fold_subgr"/>
</dbReference>
<accession>A0A1G4KLY1</accession>
<evidence type="ECO:0000259" key="5">
    <source>
        <dbReference type="SMART" id="SM01340"/>
    </source>
</evidence>
<dbReference type="InterPro" id="IPR014790">
    <property type="entry name" value="MutL_C"/>
</dbReference>
<dbReference type="InterPro" id="IPR042121">
    <property type="entry name" value="MutL_C_regsub"/>
</dbReference>
<evidence type="ECO:0000313" key="6">
    <source>
        <dbReference type="EMBL" id="SCV05474.1"/>
    </source>
</evidence>
<dbReference type="FunFam" id="3.30.565.10:FF:000017">
    <property type="entry name" value="PMS1 homolog 1, mismatch repair system component"/>
    <property type="match status" value="1"/>
</dbReference>
<feature type="compositionally biased region" description="Polar residues" evidence="3">
    <location>
        <begin position="547"/>
        <end position="560"/>
    </location>
</feature>
<dbReference type="GO" id="GO:0030983">
    <property type="term" value="F:mismatched DNA binding"/>
    <property type="evidence" value="ECO:0007669"/>
    <property type="project" value="InterPro"/>
</dbReference>